<name>A0ABN2REQ4_9PSEU</name>
<evidence type="ECO:0000259" key="5">
    <source>
        <dbReference type="PROSITE" id="PS50931"/>
    </source>
</evidence>
<evidence type="ECO:0000313" key="6">
    <source>
        <dbReference type="EMBL" id="GAA1967947.1"/>
    </source>
</evidence>
<dbReference type="CDD" id="cd08460">
    <property type="entry name" value="PBP2_DntR_like_1"/>
    <property type="match status" value="1"/>
</dbReference>
<evidence type="ECO:0000256" key="2">
    <source>
        <dbReference type="ARBA" id="ARBA00023015"/>
    </source>
</evidence>
<dbReference type="InterPro" id="IPR036388">
    <property type="entry name" value="WH-like_DNA-bd_sf"/>
</dbReference>
<dbReference type="RefSeq" id="WP_344422311.1">
    <property type="nucleotide sequence ID" value="NZ_BAAANN010000018.1"/>
</dbReference>
<comment type="similarity">
    <text evidence="1">Belongs to the LysR transcriptional regulatory family.</text>
</comment>
<protein>
    <submittedName>
        <fullName evidence="6">LysR family transcriptional regulator</fullName>
    </submittedName>
</protein>
<feature type="domain" description="HTH lysR-type" evidence="5">
    <location>
        <begin position="4"/>
        <end position="61"/>
    </location>
</feature>
<gene>
    <name evidence="6" type="ORF">GCM10009754_45950</name>
</gene>
<dbReference type="PROSITE" id="PS50931">
    <property type="entry name" value="HTH_LYSR"/>
    <property type="match status" value="1"/>
</dbReference>
<comment type="caution">
    <text evidence="6">The sequence shown here is derived from an EMBL/GenBank/DDBJ whole genome shotgun (WGS) entry which is preliminary data.</text>
</comment>
<dbReference type="Gene3D" id="1.10.10.10">
    <property type="entry name" value="Winged helix-like DNA-binding domain superfamily/Winged helix DNA-binding domain"/>
    <property type="match status" value="1"/>
</dbReference>
<accession>A0ABN2REQ4</accession>
<dbReference type="Pfam" id="PF00126">
    <property type="entry name" value="HTH_1"/>
    <property type="match status" value="1"/>
</dbReference>
<keyword evidence="7" id="KW-1185">Reference proteome</keyword>
<dbReference type="SUPFAM" id="SSF46785">
    <property type="entry name" value="Winged helix' DNA-binding domain"/>
    <property type="match status" value="1"/>
</dbReference>
<dbReference type="SUPFAM" id="SSF53850">
    <property type="entry name" value="Periplasmic binding protein-like II"/>
    <property type="match status" value="1"/>
</dbReference>
<keyword evidence="2" id="KW-0805">Transcription regulation</keyword>
<dbReference type="InterPro" id="IPR050389">
    <property type="entry name" value="LysR-type_TF"/>
</dbReference>
<proteinExistence type="inferred from homology"/>
<dbReference type="InterPro" id="IPR005119">
    <property type="entry name" value="LysR_subst-bd"/>
</dbReference>
<dbReference type="InterPro" id="IPR036390">
    <property type="entry name" value="WH_DNA-bd_sf"/>
</dbReference>
<dbReference type="PANTHER" id="PTHR30118:SF15">
    <property type="entry name" value="TRANSCRIPTIONAL REGULATORY PROTEIN"/>
    <property type="match status" value="1"/>
</dbReference>
<sequence>MKSIDLNLLVALDALLEEGSVTGAAERLRTSTPTMSRTLSRLRRAFNDPILVRAGRTMVLTPRAVAIRDQVRAVVEQAERVFADGAELDLATLRQTFTVEANELVLATVAQPLLAAVRARAPHVVLRFLAAPPENLLWLQDGIADLAVGVVHSIGAETRREVLLEDRLVGIVRSGHPLTRGRLTPKRFAAAQHLSLSRQGKLAGPVDDALAEHGLRRQVVSAVASWSAATRMVAYSDLVGLAPEKLGKGAVSELDLRTFRVPLALPAVVISQAWHVRYEADPAHAWLRRTVREVVLAAHGDSAD</sequence>
<dbReference type="InterPro" id="IPR000847">
    <property type="entry name" value="LysR_HTH_N"/>
</dbReference>
<evidence type="ECO:0000256" key="4">
    <source>
        <dbReference type="ARBA" id="ARBA00023163"/>
    </source>
</evidence>
<dbReference type="Gene3D" id="3.40.190.10">
    <property type="entry name" value="Periplasmic binding protein-like II"/>
    <property type="match status" value="2"/>
</dbReference>
<dbReference type="EMBL" id="BAAANN010000018">
    <property type="protein sequence ID" value="GAA1967947.1"/>
    <property type="molecule type" value="Genomic_DNA"/>
</dbReference>
<dbReference type="Proteomes" id="UP001501116">
    <property type="component" value="Unassembled WGS sequence"/>
</dbReference>
<dbReference type="Pfam" id="PF03466">
    <property type="entry name" value="LysR_substrate"/>
    <property type="match status" value="1"/>
</dbReference>
<evidence type="ECO:0000256" key="3">
    <source>
        <dbReference type="ARBA" id="ARBA00023125"/>
    </source>
</evidence>
<dbReference type="PANTHER" id="PTHR30118">
    <property type="entry name" value="HTH-TYPE TRANSCRIPTIONAL REGULATOR LEUO-RELATED"/>
    <property type="match status" value="1"/>
</dbReference>
<evidence type="ECO:0000256" key="1">
    <source>
        <dbReference type="ARBA" id="ARBA00009437"/>
    </source>
</evidence>
<evidence type="ECO:0000313" key="7">
    <source>
        <dbReference type="Proteomes" id="UP001501116"/>
    </source>
</evidence>
<reference evidence="6 7" key="1">
    <citation type="journal article" date="2019" name="Int. J. Syst. Evol. Microbiol.">
        <title>The Global Catalogue of Microorganisms (GCM) 10K type strain sequencing project: providing services to taxonomists for standard genome sequencing and annotation.</title>
        <authorList>
            <consortium name="The Broad Institute Genomics Platform"/>
            <consortium name="The Broad Institute Genome Sequencing Center for Infectious Disease"/>
            <person name="Wu L."/>
            <person name="Ma J."/>
        </authorList>
    </citation>
    <scope>NUCLEOTIDE SEQUENCE [LARGE SCALE GENOMIC DNA]</scope>
    <source>
        <strain evidence="6 7">JCM 14545</strain>
    </source>
</reference>
<organism evidence="6 7">
    <name type="scientific">Amycolatopsis minnesotensis</name>
    <dbReference type="NCBI Taxonomy" id="337894"/>
    <lineage>
        <taxon>Bacteria</taxon>
        <taxon>Bacillati</taxon>
        <taxon>Actinomycetota</taxon>
        <taxon>Actinomycetes</taxon>
        <taxon>Pseudonocardiales</taxon>
        <taxon>Pseudonocardiaceae</taxon>
        <taxon>Amycolatopsis</taxon>
    </lineage>
</organism>
<keyword evidence="3" id="KW-0238">DNA-binding</keyword>
<keyword evidence="4" id="KW-0804">Transcription</keyword>